<name>D6WA02_TRICA</name>
<dbReference type="AlphaFoldDB" id="D6WA02"/>
<reference evidence="1 2" key="1">
    <citation type="journal article" date="2008" name="Nature">
        <title>The genome of the model beetle and pest Tribolium castaneum.</title>
        <authorList>
            <consortium name="Tribolium Genome Sequencing Consortium"/>
            <person name="Richards S."/>
            <person name="Gibbs R.A."/>
            <person name="Weinstock G.M."/>
            <person name="Brown S.J."/>
            <person name="Denell R."/>
            <person name="Beeman R.W."/>
            <person name="Gibbs R."/>
            <person name="Beeman R.W."/>
            <person name="Brown S.J."/>
            <person name="Bucher G."/>
            <person name="Friedrich M."/>
            <person name="Grimmelikhuijzen C.J."/>
            <person name="Klingler M."/>
            <person name="Lorenzen M."/>
            <person name="Richards S."/>
            <person name="Roth S."/>
            <person name="Schroder R."/>
            <person name="Tautz D."/>
            <person name="Zdobnov E.M."/>
            <person name="Muzny D."/>
            <person name="Gibbs R.A."/>
            <person name="Weinstock G.M."/>
            <person name="Attaway T."/>
            <person name="Bell S."/>
            <person name="Buhay C.J."/>
            <person name="Chandrabose M.N."/>
            <person name="Chavez D."/>
            <person name="Clerk-Blankenburg K.P."/>
            <person name="Cree A."/>
            <person name="Dao M."/>
            <person name="Davis C."/>
            <person name="Chacko J."/>
            <person name="Dinh H."/>
            <person name="Dugan-Rocha S."/>
            <person name="Fowler G."/>
            <person name="Garner T.T."/>
            <person name="Garnes J."/>
            <person name="Gnirke A."/>
            <person name="Hawes A."/>
            <person name="Hernandez J."/>
            <person name="Hines S."/>
            <person name="Holder M."/>
            <person name="Hume J."/>
            <person name="Jhangiani S.N."/>
            <person name="Joshi V."/>
            <person name="Khan Z.M."/>
            <person name="Jackson L."/>
            <person name="Kovar C."/>
            <person name="Kowis A."/>
            <person name="Lee S."/>
            <person name="Lewis L.R."/>
            <person name="Margolis J."/>
            <person name="Morgan M."/>
            <person name="Nazareth L.V."/>
            <person name="Nguyen N."/>
            <person name="Okwuonu G."/>
            <person name="Parker D."/>
            <person name="Richards S."/>
            <person name="Ruiz S.J."/>
            <person name="Santibanez J."/>
            <person name="Savard J."/>
            <person name="Scherer S.E."/>
            <person name="Schneider B."/>
            <person name="Sodergren E."/>
            <person name="Tautz D."/>
            <person name="Vattahil S."/>
            <person name="Villasana D."/>
            <person name="White C.S."/>
            <person name="Wright R."/>
            <person name="Park Y."/>
            <person name="Beeman R.W."/>
            <person name="Lord J."/>
            <person name="Oppert B."/>
            <person name="Lorenzen M."/>
            <person name="Brown S."/>
            <person name="Wang L."/>
            <person name="Savard J."/>
            <person name="Tautz D."/>
            <person name="Richards S."/>
            <person name="Weinstock G."/>
            <person name="Gibbs R.A."/>
            <person name="Liu Y."/>
            <person name="Worley K."/>
            <person name="Weinstock G."/>
            <person name="Elsik C.G."/>
            <person name="Reese J.T."/>
            <person name="Elhaik E."/>
            <person name="Landan G."/>
            <person name="Graur D."/>
            <person name="Arensburger P."/>
            <person name="Atkinson P."/>
            <person name="Beeman R.W."/>
            <person name="Beidler J."/>
            <person name="Brown S.J."/>
            <person name="Demuth J.P."/>
            <person name="Drury D.W."/>
            <person name="Du Y.Z."/>
            <person name="Fujiwara H."/>
            <person name="Lorenzen M."/>
            <person name="Maselli V."/>
            <person name="Osanai M."/>
            <person name="Park Y."/>
            <person name="Robertson H.M."/>
            <person name="Tu Z."/>
            <person name="Wang J.J."/>
            <person name="Wang S."/>
            <person name="Richards S."/>
            <person name="Song H."/>
            <person name="Zhang L."/>
            <person name="Sodergren E."/>
            <person name="Werner D."/>
            <person name="Stanke M."/>
            <person name="Morgenstern B."/>
            <person name="Solovyev V."/>
            <person name="Kosarev P."/>
            <person name="Brown G."/>
            <person name="Chen H.C."/>
            <person name="Ermolaeva O."/>
            <person name="Hlavina W."/>
            <person name="Kapustin Y."/>
            <person name="Kiryutin B."/>
            <person name="Kitts P."/>
            <person name="Maglott D."/>
            <person name="Pruitt K."/>
            <person name="Sapojnikov V."/>
            <person name="Souvorov A."/>
            <person name="Mackey A.J."/>
            <person name="Waterhouse R.M."/>
            <person name="Wyder S."/>
            <person name="Zdobnov E.M."/>
            <person name="Zdobnov E.M."/>
            <person name="Wyder S."/>
            <person name="Kriventseva E.V."/>
            <person name="Kadowaki T."/>
            <person name="Bork P."/>
            <person name="Aranda M."/>
            <person name="Bao R."/>
            <person name="Beermann A."/>
            <person name="Berns N."/>
            <person name="Bolognesi R."/>
            <person name="Bonneton F."/>
            <person name="Bopp D."/>
            <person name="Brown S.J."/>
            <person name="Bucher G."/>
            <person name="Butts T."/>
            <person name="Chaumot A."/>
            <person name="Denell R.E."/>
            <person name="Ferrier D.E."/>
            <person name="Friedrich M."/>
            <person name="Gordon C.M."/>
            <person name="Jindra M."/>
            <person name="Klingler M."/>
            <person name="Lan Q."/>
            <person name="Lattorff H.M."/>
            <person name="Laudet V."/>
            <person name="von Levetsow C."/>
            <person name="Liu Z."/>
            <person name="Lutz R."/>
            <person name="Lynch J.A."/>
            <person name="da Fonseca R.N."/>
            <person name="Posnien N."/>
            <person name="Reuter R."/>
            <person name="Roth S."/>
            <person name="Savard J."/>
            <person name="Schinko J.B."/>
            <person name="Schmitt C."/>
            <person name="Schoppmeier M."/>
            <person name="Schroder R."/>
            <person name="Shippy T.D."/>
            <person name="Simonnet F."/>
            <person name="Marques-Souza H."/>
            <person name="Tautz D."/>
            <person name="Tomoyasu Y."/>
            <person name="Trauner J."/>
            <person name="Van der Zee M."/>
            <person name="Vervoort M."/>
            <person name="Wittkopp N."/>
            <person name="Wimmer E.A."/>
            <person name="Yang X."/>
            <person name="Jones A.K."/>
            <person name="Sattelle D.B."/>
            <person name="Ebert P.R."/>
            <person name="Nelson D."/>
            <person name="Scott J.G."/>
            <person name="Beeman R.W."/>
            <person name="Muthukrishnan S."/>
            <person name="Kramer K.J."/>
            <person name="Arakane Y."/>
            <person name="Beeman R.W."/>
            <person name="Zhu Q."/>
            <person name="Hogenkamp D."/>
            <person name="Dixit R."/>
            <person name="Oppert B."/>
            <person name="Jiang H."/>
            <person name="Zou Z."/>
            <person name="Marshall J."/>
            <person name="Elpidina E."/>
            <person name="Vinokurov K."/>
            <person name="Oppert C."/>
            <person name="Zou Z."/>
            <person name="Evans J."/>
            <person name="Lu Z."/>
            <person name="Zhao P."/>
            <person name="Sumathipala N."/>
            <person name="Altincicek B."/>
            <person name="Vilcinskas A."/>
            <person name="Williams M."/>
            <person name="Hultmark D."/>
            <person name="Hetru C."/>
            <person name="Jiang H."/>
            <person name="Grimmelikhuijzen C.J."/>
            <person name="Hauser F."/>
            <person name="Cazzamali G."/>
            <person name="Williamson M."/>
            <person name="Park Y."/>
            <person name="Li B."/>
            <person name="Tanaka Y."/>
            <person name="Predel R."/>
            <person name="Neupert S."/>
            <person name="Schachtner J."/>
            <person name="Verleyen P."/>
            <person name="Raible F."/>
            <person name="Bork P."/>
            <person name="Friedrich M."/>
            <person name="Walden K.K."/>
            <person name="Robertson H.M."/>
            <person name="Angeli S."/>
            <person name="Foret S."/>
            <person name="Bucher G."/>
            <person name="Schuetz S."/>
            <person name="Maleszka R."/>
            <person name="Wimmer E.A."/>
            <person name="Beeman R.W."/>
            <person name="Lorenzen M."/>
            <person name="Tomoyasu Y."/>
            <person name="Miller S.C."/>
            <person name="Grossmann D."/>
            <person name="Bucher G."/>
        </authorList>
    </citation>
    <scope>NUCLEOTIDE SEQUENCE [LARGE SCALE GENOMIC DNA]</scope>
    <source>
        <strain evidence="1 2">Georgia GA2</strain>
    </source>
</reference>
<dbReference type="HOGENOM" id="CLU_2576953_0_0_1"/>
<evidence type="ECO:0000313" key="2">
    <source>
        <dbReference type="Proteomes" id="UP000007266"/>
    </source>
</evidence>
<keyword evidence="2" id="KW-1185">Reference proteome</keyword>
<protein>
    <submittedName>
        <fullName evidence="1">Uncharacterized protein</fullName>
    </submittedName>
</protein>
<dbReference type="Proteomes" id="UP000007266">
    <property type="component" value="Linkage group 2"/>
</dbReference>
<dbReference type="EMBL" id="KQ971312">
    <property type="protein sequence ID" value="EEZ98567.1"/>
    <property type="molecule type" value="Genomic_DNA"/>
</dbReference>
<accession>D6WA02</accession>
<gene>
    <name evidence="1" type="primary">GLEAN_01079</name>
    <name evidence="1" type="ORF">TcasGA2_TC001079</name>
</gene>
<evidence type="ECO:0000313" key="1">
    <source>
        <dbReference type="EMBL" id="EEZ98567.1"/>
    </source>
</evidence>
<organism evidence="1 2">
    <name type="scientific">Tribolium castaneum</name>
    <name type="common">Red flour beetle</name>
    <dbReference type="NCBI Taxonomy" id="7070"/>
    <lineage>
        <taxon>Eukaryota</taxon>
        <taxon>Metazoa</taxon>
        <taxon>Ecdysozoa</taxon>
        <taxon>Arthropoda</taxon>
        <taxon>Hexapoda</taxon>
        <taxon>Insecta</taxon>
        <taxon>Pterygota</taxon>
        <taxon>Neoptera</taxon>
        <taxon>Endopterygota</taxon>
        <taxon>Coleoptera</taxon>
        <taxon>Polyphaga</taxon>
        <taxon>Cucujiformia</taxon>
        <taxon>Tenebrionidae</taxon>
        <taxon>Tenebrionidae incertae sedis</taxon>
        <taxon>Tribolium</taxon>
    </lineage>
</organism>
<sequence length="81" mass="9669">MAKPLIAFKKIRFRIDPVMYCLQYKHNAVSSASIMHRVCFRSSASYLRSGAFVARKVAIRRRRFRNYFSRQLGRRSRIRVN</sequence>
<reference evidence="1 2" key="2">
    <citation type="journal article" date="2010" name="Nucleic Acids Res.">
        <title>BeetleBase in 2010: revisions to provide comprehensive genomic information for Tribolium castaneum.</title>
        <authorList>
            <person name="Kim H.S."/>
            <person name="Murphy T."/>
            <person name="Xia J."/>
            <person name="Caragea D."/>
            <person name="Park Y."/>
            <person name="Beeman R.W."/>
            <person name="Lorenzen M.D."/>
            <person name="Butcher S."/>
            <person name="Manak J.R."/>
            <person name="Brown S.J."/>
        </authorList>
    </citation>
    <scope>GENOME REANNOTATION</scope>
    <source>
        <strain evidence="1 2">Georgia GA2</strain>
    </source>
</reference>
<proteinExistence type="predicted"/>